<dbReference type="Gene3D" id="3.30.2310.20">
    <property type="entry name" value="RelE-like"/>
    <property type="match status" value="1"/>
</dbReference>
<reference evidence="2 3" key="1">
    <citation type="journal article" date="2018" name="Genome Announc.">
        <title>Draft Genome Sequence of Lactococcus sp. Strain NtB2 (JCM 32569), Isolated from the Gut of the Higher Termite Nasutitermes takasagoensis.</title>
        <authorList>
            <person name="Noda S."/>
            <person name="Aihara C."/>
            <person name="Yuki M."/>
            <person name="Ohkuma M."/>
        </authorList>
    </citation>
    <scope>NUCLEOTIDE SEQUENCE [LARGE SCALE GENOMIC DNA]</scope>
    <source>
        <strain evidence="2 3">NtB2</strain>
    </source>
</reference>
<dbReference type="AlphaFoldDB" id="A0A2R5HJT1"/>
<evidence type="ECO:0000313" key="3">
    <source>
        <dbReference type="Proteomes" id="UP000245021"/>
    </source>
</evidence>
<gene>
    <name evidence="2" type="ORF">NtB2_00745</name>
</gene>
<dbReference type="EMBL" id="BFFO01000004">
    <property type="protein sequence ID" value="GBG96621.1"/>
    <property type="molecule type" value="Genomic_DNA"/>
</dbReference>
<accession>A0A2R5HJT1</accession>
<comment type="caution">
    <text evidence="2">The sequence shown here is derived from an EMBL/GenBank/DDBJ whole genome shotgun (WGS) entry which is preliminary data.</text>
</comment>
<organism evidence="2 3">
    <name type="scientific">Lactococcus termiticola</name>
    <dbReference type="NCBI Taxonomy" id="2169526"/>
    <lineage>
        <taxon>Bacteria</taxon>
        <taxon>Bacillati</taxon>
        <taxon>Bacillota</taxon>
        <taxon>Bacilli</taxon>
        <taxon>Lactobacillales</taxon>
        <taxon>Streptococcaceae</taxon>
        <taxon>Lactococcus</taxon>
    </lineage>
</organism>
<dbReference type="OrthoDB" id="3268478at2"/>
<protein>
    <submittedName>
        <fullName evidence="2">Uncharacterized protein</fullName>
    </submittedName>
</protein>
<name>A0A2R5HJT1_9LACT</name>
<dbReference type="InterPro" id="IPR035093">
    <property type="entry name" value="RelE/ParE_toxin_dom_sf"/>
</dbReference>
<dbReference type="RefSeq" id="WP_109245601.1">
    <property type="nucleotide sequence ID" value="NZ_BFFO01000004.1"/>
</dbReference>
<keyword evidence="1" id="KW-1277">Toxin-antitoxin system</keyword>
<keyword evidence="3" id="KW-1185">Reference proteome</keyword>
<dbReference type="Proteomes" id="UP000245021">
    <property type="component" value="Unassembled WGS sequence"/>
</dbReference>
<evidence type="ECO:0000313" key="2">
    <source>
        <dbReference type="EMBL" id="GBG96621.1"/>
    </source>
</evidence>
<evidence type="ECO:0000256" key="1">
    <source>
        <dbReference type="ARBA" id="ARBA00022649"/>
    </source>
</evidence>
<proteinExistence type="predicted"/>
<dbReference type="Pfam" id="PF05016">
    <property type="entry name" value="ParE_toxin"/>
    <property type="match status" value="1"/>
</dbReference>
<dbReference type="InterPro" id="IPR007712">
    <property type="entry name" value="RelE/ParE_toxin"/>
</dbReference>
<sequence>MTEVKVLPKAQEQLKNIRFYLRFTLQNPQAEKNLLTALYDKMKLLAQRPESYPLLTDLIPGIDTEGVDFRRLLVSSYVILYHYDEVRDMVFIQHIIHQKQDYTLLF</sequence>